<proteinExistence type="predicted"/>
<evidence type="ECO:0000313" key="3">
    <source>
        <dbReference type="Proteomes" id="UP000012062"/>
    </source>
</evidence>
<dbReference type="InterPro" id="IPR013792">
    <property type="entry name" value="RNA3'P_cycl/enolpyr_Trfase_a/b"/>
</dbReference>
<gene>
    <name evidence="2" type="ORF">MESS2_70031</name>
</gene>
<evidence type="ECO:0000256" key="1">
    <source>
        <dbReference type="SAM" id="MobiDB-lite"/>
    </source>
</evidence>
<comment type="caution">
    <text evidence="2">The sequence shown here is derived from an EMBL/GenBank/DDBJ whole genome shotgun (WGS) entry which is preliminary data.</text>
</comment>
<evidence type="ECO:0000313" key="2">
    <source>
        <dbReference type="EMBL" id="CCV08059.1"/>
    </source>
</evidence>
<dbReference type="Proteomes" id="UP000012062">
    <property type="component" value="Unassembled WGS sequence"/>
</dbReference>
<dbReference type="Gene3D" id="3.65.10.10">
    <property type="entry name" value="Enolpyruvate transferase domain"/>
    <property type="match status" value="1"/>
</dbReference>
<accession>M5ESY1</accession>
<keyword evidence="3" id="KW-1185">Reference proteome</keyword>
<name>M5ESY1_9HYPH</name>
<dbReference type="AlphaFoldDB" id="M5ESY1"/>
<organism evidence="2 3">
    <name type="scientific">Mesorhizobium metallidurans STM 2683</name>
    <dbReference type="NCBI Taxonomy" id="1297569"/>
    <lineage>
        <taxon>Bacteria</taxon>
        <taxon>Pseudomonadati</taxon>
        <taxon>Pseudomonadota</taxon>
        <taxon>Alphaproteobacteria</taxon>
        <taxon>Hyphomicrobiales</taxon>
        <taxon>Phyllobacteriaceae</taxon>
        <taxon>Mesorhizobium</taxon>
    </lineage>
</organism>
<feature type="region of interest" description="Disordered" evidence="1">
    <location>
        <begin position="46"/>
        <end position="84"/>
    </location>
</feature>
<protein>
    <submittedName>
        <fullName evidence="2">Uncharacterized protein</fullName>
    </submittedName>
</protein>
<dbReference type="GO" id="GO:0016765">
    <property type="term" value="F:transferase activity, transferring alkyl or aryl (other than methyl) groups"/>
    <property type="evidence" value="ECO:0007669"/>
    <property type="project" value="InterPro"/>
</dbReference>
<sequence>MDGRSAASSDFLARMIAPETASTEPYPGFPTDLQAQFMALMCCAEGERRDGNPQRGARTGGGGPRRLSQTPWGRGSKAPAHTVS</sequence>
<dbReference type="InterPro" id="IPR036968">
    <property type="entry name" value="Enolpyruvate_Tfrase_sf"/>
</dbReference>
<dbReference type="EMBL" id="CAUM01000139">
    <property type="protein sequence ID" value="CCV08059.1"/>
    <property type="molecule type" value="Genomic_DNA"/>
</dbReference>
<dbReference type="STRING" id="1297569.MESS2_70031"/>
<reference evidence="2 3" key="1">
    <citation type="submission" date="2013-02" db="EMBL/GenBank/DDBJ databases">
        <authorList>
            <person name="Genoscope - CEA"/>
        </authorList>
    </citation>
    <scope>NUCLEOTIDE SEQUENCE [LARGE SCALE GENOMIC DNA]</scope>
    <source>
        <strain evidence="2 3">STM 2683</strain>
    </source>
</reference>
<dbReference type="SUPFAM" id="SSF55205">
    <property type="entry name" value="EPT/RTPC-like"/>
    <property type="match status" value="1"/>
</dbReference>
<dbReference type="eggNOG" id="COG0766">
    <property type="taxonomic scope" value="Bacteria"/>
</dbReference>